<organism evidence="1">
    <name type="scientific">hydrothermal vent metagenome</name>
    <dbReference type="NCBI Taxonomy" id="652676"/>
    <lineage>
        <taxon>unclassified sequences</taxon>
        <taxon>metagenomes</taxon>
        <taxon>ecological metagenomes</taxon>
    </lineage>
</organism>
<dbReference type="Gene3D" id="3.40.1410.10">
    <property type="entry name" value="Chorismate lyase-like"/>
    <property type="match status" value="1"/>
</dbReference>
<dbReference type="Pfam" id="PF01947">
    <property type="entry name" value="Rv2949c-like"/>
    <property type="match status" value="1"/>
</dbReference>
<gene>
    <name evidence="1" type="ORF">MGWOODY_Tha1551</name>
</gene>
<proteinExistence type="predicted"/>
<accession>A0A160TBK5</accession>
<dbReference type="InterPro" id="IPR028978">
    <property type="entry name" value="Chorismate_lyase_/UTRA_dom_sf"/>
</dbReference>
<evidence type="ECO:0000313" key="1">
    <source>
        <dbReference type="EMBL" id="CUS40447.1"/>
    </source>
</evidence>
<protein>
    <submittedName>
        <fullName evidence="1">Beta-ribofuranosylaminobenzene 5'-phosphate synthase</fullName>
    </submittedName>
</protein>
<dbReference type="AlphaFoldDB" id="A0A160TBK5"/>
<name>A0A160TBK5_9ZZZZ</name>
<dbReference type="SUPFAM" id="SSF64288">
    <property type="entry name" value="Chorismate lyase-like"/>
    <property type="match status" value="1"/>
</dbReference>
<dbReference type="InterPro" id="IPR002800">
    <property type="entry name" value="Rv2949c-like"/>
</dbReference>
<dbReference type="EMBL" id="CZQC01000015">
    <property type="protein sequence ID" value="CUS40447.1"/>
    <property type="molecule type" value="Genomic_DNA"/>
</dbReference>
<sequence>MLDNFNTKGYVESGIITNDRDESLDIAAFPPIVRTLLVTDGTVTKTLEAYFWEPIQVEQMGQRVAPLENDIPQMGLKTGDDVLLRDVSISGTRSGDVYAYATSVLNINHLEEDVRNQLIAGTIGIGELLRDKGLETYRQVIDIYREIKKEVVPGSKSYYCGELICRTYLIHIDNEPVIQVTEKFPYRLYQNKH</sequence>
<reference evidence="1" key="1">
    <citation type="submission" date="2015-10" db="EMBL/GenBank/DDBJ databases">
        <authorList>
            <person name="Gilbert D.G."/>
        </authorList>
    </citation>
    <scope>NUCLEOTIDE SEQUENCE</scope>
</reference>